<dbReference type="PANTHER" id="PTHR38431">
    <property type="entry name" value="BLL2305 PROTEIN"/>
    <property type="match status" value="1"/>
</dbReference>
<dbReference type="Proteomes" id="UP000236743">
    <property type="component" value="Unassembled WGS sequence"/>
</dbReference>
<dbReference type="Pfam" id="PF12727">
    <property type="entry name" value="PBP_like"/>
    <property type="match status" value="1"/>
</dbReference>
<reference evidence="3 4" key="1">
    <citation type="submission" date="2016-10" db="EMBL/GenBank/DDBJ databases">
        <authorList>
            <person name="de Groot N.N."/>
        </authorList>
    </citation>
    <scope>NUCLEOTIDE SEQUENCE [LARGE SCALE GENOMIC DNA]</scope>
    <source>
        <strain evidence="3 4">DSM 26656</strain>
    </source>
</reference>
<evidence type="ECO:0000313" key="3">
    <source>
        <dbReference type="EMBL" id="SEF87078.1"/>
    </source>
</evidence>
<feature type="domain" description="Helix-turn-helix" evidence="2">
    <location>
        <begin position="6"/>
        <end position="54"/>
    </location>
</feature>
<evidence type="ECO:0000259" key="2">
    <source>
        <dbReference type="Pfam" id="PF12728"/>
    </source>
</evidence>
<keyword evidence="4" id="KW-1185">Reference proteome</keyword>
<dbReference type="AlphaFoldDB" id="A0A1H5VJS5"/>
<dbReference type="InterPro" id="IPR041657">
    <property type="entry name" value="HTH_17"/>
</dbReference>
<dbReference type="PANTHER" id="PTHR38431:SF1">
    <property type="entry name" value="BLL2305 PROTEIN"/>
    <property type="match status" value="1"/>
</dbReference>
<accession>A0A1H5VJS5</accession>
<dbReference type="InterPro" id="IPR024370">
    <property type="entry name" value="PBP_domain"/>
</dbReference>
<dbReference type="InterPro" id="IPR010093">
    <property type="entry name" value="SinI_DNA-bd"/>
</dbReference>
<dbReference type="NCBIfam" id="TIGR01764">
    <property type="entry name" value="excise"/>
    <property type="match status" value="1"/>
</dbReference>
<dbReference type="SUPFAM" id="SSF46955">
    <property type="entry name" value="Putative DNA-binding domain"/>
    <property type="match status" value="1"/>
</dbReference>
<proteinExistence type="predicted"/>
<evidence type="ECO:0000259" key="1">
    <source>
        <dbReference type="Pfam" id="PF12727"/>
    </source>
</evidence>
<evidence type="ECO:0000313" key="4">
    <source>
        <dbReference type="Proteomes" id="UP000236743"/>
    </source>
</evidence>
<organism evidence="3 4">
    <name type="scientific">Bosea lathyri</name>
    <dbReference type="NCBI Taxonomy" id="1036778"/>
    <lineage>
        <taxon>Bacteria</taxon>
        <taxon>Pseudomonadati</taxon>
        <taxon>Pseudomonadota</taxon>
        <taxon>Alphaproteobacteria</taxon>
        <taxon>Hyphomicrobiales</taxon>
        <taxon>Boseaceae</taxon>
        <taxon>Bosea</taxon>
    </lineage>
</organism>
<dbReference type="InterPro" id="IPR009061">
    <property type="entry name" value="DNA-bd_dom_put_sf"/>
</dbReference>
<dbReference type="EMBL" id="FNUY01000002">
    <property type="protein sequence ID" value="SEF87078.1"/>
    <property type="molecule type" value="Genomic_DNA"/>
</dbReference>
<dbReference type="SUPFAM" id="SSF53850">
    <property type="entry name" value="Periplasmic binding protein-like II"/>
    <property type="match status" value="1"/>
</dbReference>
<gene>
    <name evidence="3" type="ORF">SAMN04488115_102319</name>
</gene>
<dbReference type="GO" id="GO:0003677">
    <property type="term" value="F:DNA binding"/>
    <property type="evidence" value="ECO:0007669"/>
    <property type="project" value="InterPro"/>
</dbReference>
<dbReference type="OrthoDB" id="9805928at2"/>
<sequence>MQVDIYLTTDQAAAYLKLKERKLYDLVAQGAVPCSKVTGKWLFPRAALDRWIAAGLSHPQGFQAEAPPAIIGGSHDPLLEWAARQSDSGLALLAEGSEVGLDRLERNEVAAAAIHLHGHETDETANLSAVAARSGLHDAVVVSVARREQGLVIAAGNPLGLKSFEQATANGARFGLRQAGAGAQLLLKVMLDRLGVPLAGLNCVAAPYPTGADLALAIRVGEADCGIATRAVAATHGLGFQPLTWERFDLVLRRRSYFEPGPQKLLRFLLQPDFARRAAELGGYDVGEAGMIRLNM</sequence>
<feature type="domain" description="PBP" evidence="1">
    <location>
        <begin position="83"/>
        <end position="269"/>
    </location>
</feature>
<protein>
    <submittedName>
        <fullName evidence="3">DNA binding domain-containing protein, excisionase family</fullName>
    </submittedName>
</protein>
<dbReference type="Gene3D" id="3.40.190.10">
    <property type="entry name" value="Periplasmic binding protein-like II"/>
    <property type="match status" value="1"/>
</dbReference>
<dbReference type="RefSeq" id="WP_103871560.1">
    <property type="nucleotide sequence ID" value="NZ_FNUY01000002.1"/>
</dbReference>
<name>A0A1H5VJS5_9HYPH</name>
<dbReference type="Pfam" id="PF12728">
    <property type="entry name" value="HTH_17"/>
    <property type="match status" value="1"/>
</dbReference>